<evidence type="ECO:0000313" key="2">
    <source>
        <dbReference type="EMBL" id="KAK8545918.1"/>
    </source>
</evidence>
<evidence type="ECO:0000313" key="3">
    <source>
        <dbReference type="Proteomes" id="UP001472677"/>
    </source>
</evidence>
<feature type="transmembrane region" description="Helical" evidence="1">
    <location>
        <begin position="72"/>
        <end position="95"/>
    </location>
</feature>
<dbReference type="Proteomes" id="UP001472677">
    <property type="component" value="Unassembled WGS sequence"/>
</dbReference>
<sequence length="302" mass="33767">MRIKPEVGEARSMERDTVESGLTFAGFAVFNCPIRADSSTILSELKNSSHDLVSGVVLWTYLPKALSSVNALFLHIIVVTALNSVNALFLHIIVVTDQRSFMDHRLLMAVRSGDARLITQLVDQENSILSGTSPQGNTILHLAVKWGQWSAVEEIMKLDPKLSHTPILFKAPYSNTVLITQCIQIVFMADYILVRQMATVQELSPHLHNIPKRQSTKGSYILTCLNGFNRNETDFCSKIQKFIVAIVKSLFFTSIPSLSPTSFLDVSISYDILETNFSPSKFHEEHTALTLNHICETELVED</sequence>
<proteinExistence type="predicted"/>
<keyword evidence="1" id="KW-0812">Transmembrane</keyword>
<dbReference type="SUPFAM" id="SSF48403">
    <property type="entry name" value="Ankyrin repeat"/>
    <property type="match status" value="1"/>
</dbReference>
<organism evidence="2 3">
    <name type="scientific">Hibiscus sabdariffa</name>
    <name type="common">roselle</name>
    <dbReference type="NCBI Taxonomy" id="183260"/>
    <lineage>
        <taxon>Eukaryota</taxon>
        <taxon>Viridiplantae</taxon>
        <taxon>Streptophyta</taxon>
        <taxon>Embryophyta</taxon>
        <taxon>Tracheophyta</taxon>
        <taxon>Spermatophyta</taxon>
        <taxon>Magnoliopsida</taxon>
        <taxon>eudicotyledons</taxon>
        <taxon>Gunneridae</taxon>
        <taxon>Pentapetalae</taxon>
        <taxon>rosids</taxon>
        <taxon>malvids</taxon>
        <taxon>Malvales</taxon>
        <taxon>Malvaceae</taxon>
        <taxon>Malvoideae</taxon>
        <taxon>Hibiscus</taxon>
    </lineage>
</organism>
<dbReference type="Gene3D" id="1.25.40.20">
    <property type="entry name" value="Ankyrin repeat-containing domain"/>
    <property type="match status" value="1"/>
</dbReference>
<keyword evidence="1" id="KW-1133">Transmembrane helix</keyword>
<accession>A0ABR2DSL7</accession>
<name>A0ABR2DSL7_9ROSI</name>
<gene>
    <name evidence="2" type="ORF">V6N12_026727</name>
</gene>
<comment type="caution">
    <text evidence="2">The sequence shown here is derived from an EMBL/GenBank/DDBJ whole genome shotgun (WGS) entry which is preliminary data.</text>
</comment>
<keyword evidence="3" id="KW-1185">Reference proteome</keyword>
<dbReference type="EMBL" id="JBBPBM010000023">
    <property type="protein sequence ID" value="KAK8545918.1"/>
    <property type="molecule type" value="Genomic_DNA"/>
</dbReference>
<reference evidence="2 3" key="1">
    <citation type="journal article" date="2024" name="G3 (Bethesda)">
        <title>Genome assembly of Hibiscus sabdariffa L. provides insights into metabolisms of medicinal natural products.</title>
        <authorList>
            <person name="Kim T."/>
        </authorList>
    </citation>
    <scope>NUCLEOTIDE SEQUENCE [LARGE SCALE GENOMIC DNA]</scope>
    <source>
        <strain evidence="2">TK-2024</strain>
        <tissue evidence="2">Old leaves</tissue>
    </source>
</reference>
<protein>
    <submittedName>
        <fullName evidence="2">Uncharacterized protein</fullName>
    </submittedName>
</protein>
<keyword evidence="1" id="KW-0472">Membrane</keyword>
<dbReference type="InterPro" id="IPR036770">
    <property type="entry name" value="Ankyrin_rpt-contain_sf"/>
</dbReference>
<evidence type="ECO:0000256" key="1">
    <source>
        <dbReference type="SAM" id="Phobius"/>
    </source>
</evidence>